<reference evidence="2" key="1">
    <citation type="submission" date="2011-04" db="EMBL/GenBank/DDBJ databases">
        <title>Evolution of plant cell wall degrading machinery underlies the functional diversity of forest fungi.</title>
        <authorList>
            <consortium name="US DOE Joint Genome Institute (JGI-PGF)"/>
            <person name="Eastwood D.C."/>
            <person name="Floudas D."/>
            <person name="Binder M."/>
            <person name="Majcherczyk A."/>
            <person name="Schneider P."/>
            <person name="Aerts A."/>
            <person name="Asiegbu F.O."/>
            <person name="Baker S.E."/>
            <person name="Barry K."/>
            <person name="Bendiksby M."/>
            <person name="Blumentritt M."/>
            <person name="Coutinho P.M."/>
            <person name="Cullen D."/>
            <person name="Cullen D."/>
            <person name="Gathman A."/>
            <person name="Goodell B."/>
            <person name="Henrissat B."/>
            <person name="Ihrmark K."/>
            <person name="Kauserud H."/>
            <person name="Kohler A."/>
            <person name="LaButti K."/>
            <person name="Lapidus A."/>
            <person name="Lavin J.L."/>
            <person name="Lee Y.-H."/>
            <person name="Lindquist E."/>
            <person name="Lilly W."/>
            <person name="Lucas S."/>
            <person name="Morin E."/>
            <person name="Murat C."/>
            <person name="Oguiza J.A."/>
            <person name="Park J."/>
            <person name="Pisabarro A.G."/>
            <person name="Riley R."/>
            <person name="Rosling A."/>
            <person name="Salamov A."/>
            <person name="Schmidt O."/>
            <person name="Schmutz J."/>
            <person name="Skrede I."/>
            <person name="Stenlid J."/>
            <person name="Wiebenga A."/>
            <person name="Xie X."/>
            <person name="Kues U."/>
            <person name="Hibbett D.S."/>
            <person name="Hoffmeister D."/>
            <person name="Hogberg N."/>
            <person name="Martin F."/>
            <person name="Grigoriev I.V."/>
            <person name="Watkinson S.C."/>
        </authorList>
    </citation>
    <scope>NUCLEOTIDE SEQUENCE</scope>
    <source>
        <strain evidence="2">S7.9</strain>
    </source>
</reference>
<name>F8NP06_SERL9</name>
<dbReference type="InterPro" id="IPR053030">
    <property type="entry name" value="Ribosomal_biogenesis_FAF1-like"/>
</dbReference>
<dbReference type="EMBL" id="GL945431">
    <property type="protein sequence ID" value="EGO28105.1"/>
    <property type="molecule type" value="Genomic_DNA"/>
</dbReference>
<evidence type="ECO:0000313" key="2">
    <source>
        <dbReference type="EMBL" id="EGO28105.1"/>
    </source>
</evidence>
<feature type="region of interest" description="Disordered" evidence="1">
    <location>
        <begin position="1"/>
        <end position="25"/>
    </location>
</feature>
<feature type="region of interest" description="Disordered" evidence="1">
    <location>
        <begin position="115"/>
        <end position="183"/>
    </location>
</feature>
<organism>
    <name type="scientific">Serpula lacrymans var. lacrymans (strain S7.9)</name>
    <name type="common">Dry rot fungus</name>
    <dbReference type="NCBI Taxonomy" id="578457"/>
    <lineage>
        <taxon>Eukaryota</taxon>
        <taxon>Fungi</taxon>
        <taxon>Dikarya</taxon>
        <taxon>Basidiomycota</taxon>
        <taxon>Agaricomycotina</taxon>
        <taxon>Agaricomycetes</taxon>
        <taxon>Agaricomycetidae</taxon>
        <taxon>Boletales</taxon>
        <taxon>Coniophorineae</taxon>
        <taxon>Serpulaceae</taxon>
        <taxon>Serpula</taxon>
    </lineage>
</organism>
<dbReference type="PANTHER" id="PTHR28096">
    <property type="entry name" value="PROTEIN FAF1"/>
    <property type="match status" value="1"/>
</dbReference>
<dbReference type="KEGG" id="sla:SERLADRAFT_462612"/>
<dbReference type="Proteomes" id="UP000008064">
    <property type="component" value="Unassembled WGS sequence"/>
</dbReference>
<gene>
    <name evidence="2" type="ORF">SERLADRAFT_462612</name>
</gene>
<dbReference type="OrthoDB" id="5556956at2759"/>
<dbReference type="GO" id="GO:0005730">
    <property type="term" value="C:nucleolus"/>
    <property type="evidence" value="ECO:0007669"/>
    <property type="project" value="TreeGrafter"/>
</dbReference>
<dbReference type="GeneID" id="18818403"/>
<proteinExistence type="predicted"/>
<evidence type="ECO:0000256" key="1">
    <source>
        <dbReference type="SAM" id="MobiDB-lite"/>
    </source>
</evidence>
<dbReference type="HOGENOM" id="CLU_1441191_0_0_1"/>
<feature type="compositionally biased region" description="Basic and acidic residues" evidence="1">
    <location>
        <begin position="126"/>
        <end position="153"/>
    </location>
</feature>
<protein>
    <submittedName>
        <fullName evidence="2">Uncharacterized protein</fullName>
    </submittedName>
</protein>
<sequence length="206" mass="22515">MSASSSRKPDEIVFCDPSRKGAQSNPTLKAQKKAFMSSRIAKVTTDIVADAAQAAADEKNDDEFTHAQNDAILHRLLHTKLLSGSLNPELNLTHAQREKALAGRVLELSGHASLGAGEKATRKREHNNAAKHVRDGLQRKKKEREKQDLEEAKNLGNYHPSLKKVLDPDSKPSRAKRERGLKMGVGRFSGGILKISKKDLGAIRGG</sequence>
<dbReference type="PANTHER" id="PTHR28096:SF1">
    <property type="entry name" value="PROTEIN FAF1"/>
    <property type="match status" value="1"/>
</dbReference>
<dbReference type="RefSeq" id="XP_007316196.1">
    <property type="nucleotide sequence ID" value="XM_007316134.1"/>
</dbReference>
<accession>F8NP06</accession>
<dbReference type="AlphaFoldDB" id="F8NP06"/>
<dbReference type="GO" id="GO:0000462">
    <property type="term" value="P:maturation of SSU-rRNA from tricistronic rRNA transcript (SSU-rRNA, 5.8S rRNA, LSU-rRNA)"/>
    <property type="evidence" value="ECO:0007669"/>
    <property type="project" value="TreeGrafter"/>
</dbReference>